<evidence type="ECO:0000313" key="2">
    <source>
        <dbReference type="EMBL" id="RAO24917.1"/>
    </source>
</evidence>
<dbReference type="AlphaFoldDB" id="A0A328N610"/>
<comment type="caution">
    <text evidence="1">The sequence shown here is derived from an EMBL/GenBank/DDBJ whole genome shotgun (WGS) entry which is preliminary data.</text>
</comment>
<sequence length="62" mass="6364">MIGEVAVTFGGTTQVVPLRGGAAVVELPTDGLPAGVHPVHVAYSGDRVHAPTAAVHQQLRVR</sequence>
<gene>
    <name evidence="1" type="ORF">LAH08_02073</name>
    <name evidence="2" type="ORF">MED15_00675</name>
</gene>
<dbReference type="Proteomes" id="UP000248966">
    <property type="component" value="Unassembled WGS sequence"/>
</dbReference>
<reference evidence="3 4" key="1">
    <citation type="submission" date="2018-03" db="EMBL/GenBank/DDBJ databases">
        <title>Defining the species Micromonospora saelicesensis and Micromonospora noduli under the framework of genomics.</title>
        <authorList>
            <person name="Riesco R."/>
            <person name="Trujillo M.E."/>
        </authorList>
    </citation>
    <scope>NUCLEOTIDE SEQUENCE [LARGE SCALE GENOMIC DNA]</scope>
    <source>
        <strain evidence="1 3">LAH08</strain>
        <strain evidence="2 4">MED15</strain>
    </source>
</reference>
<dbReference type="EMBL" id="PYAA01000010">
    <property type="protein sequence ID" value="RAO03344.1"/>
    <property type="molecule type" value="Genomic_DNA"/>
</dbReference>
<accession>A0A328N610</accession>
<evidence type="ECO:0000313" key="4">
    <source>
        <dbReference type="Proteomes" id="UP000249045"/>
    </source>
</evidence>
<organism evidence="1 3">
    <name type="scientific">Micromonospora noduli</name>
    <dbReference type="NCBI Taxonomy" id="709876"/>
    <lineage>
        <taxon>Bacteria</taxon>
        <taxon>Bacillati</taxon>
        <taxon>Actinomycetota</taxon>
        <taxon>Actinomycetes</taxon>
        <taxon>Micromonosporales</taxon>
        <taxon>Micromonosporaceae</taxon>
        <taxon>Micromonospora</taxon>
    </lineage>
</organism>
<protein>
    <recommendedName>
        <fullName evidence="5">Bacterial Ig-like domain-containing protein</fullName>
    </recommendedName>
</protein>
<name>A0A328N610_9ACTN</name>
<dbReference type="Proteomes" id="UP000249045">
    <property type="component" value="Unassembled WGS sequence"/>
</dbReference>
<keyword evidence="4" id="KW-1185">Reference proteome</keyword>
<evidence type="ECO:0000313" key="1">
    <source>
        <dbReference type="EMBL" id="RAO03344.1"/>
    </source>
</evidence>
<dbReference type="EMBL" id="PYAC01000001">
    <property type="protein sequence ID" value="RAO24917.1"/>
    <property type="molecule type" value="Genomic_DNA"/>
</dbReference>
<proteinExistence type="predicted"/>
<evidence type="ECO:0008006" key="5">
    <source>
        <dbReference type="Google" id="ProtNLM"/>
    </source>
</evidence>
<evidence type="ECO:0000313" key="3">
    <source>
        <dbReference type="Proteomes" id="UP000248966"/>
    </source>
</evidence>